<dbReference type="eggNOG" id="COG0303">
    <property type="taxonomic scope" value="Bacteria"/>
</dbReference>
<evidence type="ECO:0000313" key="8">
    <source>
        <dbReference type="EMBL" id="EHH67342.1"/>
    </source>
</evidence>
<keyword evidence="6" id="KW-0500">Molybdenum</keyword>
<dbReference type="Gene3D" id="2.40.340.10">
    <property type="entry name" value="MoeA, C-terminal, domain IV"/>
    <property type="match status" value="1"/>
</dbReference>
<gene>
    <name evidence="8" type="ORF">GMO_23360</name>
</gene>
<dbReference type="CDD" id="cd00887">
    <property type="entry name" value="MoeA"/>
    <property type="match status" value="1"/>
</dbReference>
<dbReference type="PATRIC" id="fig|1088869.3.peg.2330"/>
<dbReference type="Pfam" id="PF00994">
    <property type="entry name" value="MoCF_biosynth"/>
    <property type="match status" value="1"/>
</dbReference>
<dbReference type="Pfam" id="PF03453">
    <property type="entry name" value="MoeA_N"/>
    <property type="match status" value="1"/>
</dbReference>
<dbReference type="InterPro" id="IPR001453">
    <property type="entry name" value="MoaB/Mog_dom"/>
</dbReference>
<evidence type="ECO:0000256" key="4">
    <source>
        <dbReference type="ARBA" id="ARBA00023150"/>
    </source>
</evidence>
<accession>G6XLT7</accession>
<dbReference type="AlphaFoldDB" id="G6XLT7"/>
<dbReference type="InterPro" id="IPR036688">
    <property type="entry name" value="MoeA_C_domain_IV_sf"/>
</dbReference>
<dbReference type="Gene3D" id="3.40.980.10">
    <property type="entry name" value="MoaB/Mog-like domain"/>
    <property type="match status" value="1"/>
</dbReference>
<dbReference type="InterPro" id="IPR036425">
    <property type="entry name" value="MoaB/Mog-like_dom_sf"/>
</dbReference>
<dbReference type="Gene3D" id="3.90.105.10">
    <property type="entry name" value="Molybdopterin biosynthesis moea protein, domain 2"/>
    <property type="match status" value="1"/>
</dbReference>
<dbReference type="InterPro" id="IPR038987">
    <property type="entry name" value="MoeA-like"/>
</dbReference>
<dbReference type="PANTHER" id="PTHR10192:SF5">
    <property type="entry name" value="GEPHYRIN"/>
    <property type="match status" value="1"/>
</dbReference>
<dbReference type="PROSITE" id="PS01079">
    <property type="entry name" value="MOCF_BIOSYNTHESIS_2"/>
    <property type="match status" value="1"/>
</dbReference>
<evidence type="ECO:0000256" key="2">
    <source>
        <dbReference type="ARBA" id="ARBA00005046"/>
    </source>
</evidence>
<comment type="similarity">
    <text evidence="3 6">Belongs to the MoeA family.</text>
</comment>
<keyword evidence="6" id="KW-0460">Magnesium</keyword>
<dbReference type="EC" id="2.10.1.1" evidence="6"/>
<dbReference type="InterPro" id="IPR005110">
    <property type="entry name" value="MoeA_linker/N"/>
</dbReference>
<keyword evidence="4 6" id="KW-0501">Molybdenum cofactor biosynthesis</keyword>
<sequence length="400" mass="42691">MKMDNLLSVAQAVDLVLEYAGNFGTERIPLAEAGGRILQQVVRAERAQPPYDRVMMDGIAFRSGSGPVLVVHGTQRAGAPGQPLPEGNACLEVMTGAVLPEGTDTVVPVERLVRDGRQITFEAGYQPHAGQFIHRRGSDCAAGTELLLPGLRLNGPALAVLACNGYAEVEVSRIPSIGIVSTGDELADVEGPVQDWQIRRSNEYAIIGALTSRRFNRIEQSVVSDDLAETIVALREQLQRHDVLVLSGGVSMGAFDHVPKALSRSGVEKVFHKVAQRPGKPLWFGVGSEGQRVFGLPGNPVSAVSCAIRYVMPMLLAGQGLSRPEPYMVELDAETEQSATLVRFLPVRIRHDASGCALATPCPMPTSGDFSFLAGTDGFVELPRGEGVAAAGTHAVFHGW</sequence>
<comment type="cofactor">
    <cofactor evidence="6">
        <name>Mg(2+)</name>
        <dbReference type="ChEBI" id="CHEBI:18420"/>
    </cofactor>
</comment>
<comment type="caution">
    <text evidence="8">The sequence shown here is derived from an EMBL/GenBank/DDBJ whole genome shotgun (WGS) entry which is preliminary data.</text>
</comment>
<organism evidence="8 9">
    <name type="scientific">Gluconobacter morbifer G707</name>
    <dbReference type="NCBI Taxonomy" id="1088869"/>
    <lineage>
        <taxon>Bacteria</taxon>
        <taxon>Pseudomonadati</taxon>
        <taxon>Pseudomonadota</taxon>
        <taxon>Alphaproteobacteria</taxon>
        <taxon>Acetobacterales</taxon>
        <taxon>Acetobacteraceae</taxon>
        <taxon>Gluconobacter</taxon>
    </lineage>
</organism>
<dbReference type="PANTHER" id="PTHR10192">
    <property type="entry name" value="MOLYBDOPTERIN BIOSYNTHESIS PROTEIN"/>
    <property type="match status" value="1"/>
</dbReference>
<evidence type="ECO:0000256" key="5">
    <source>
        <dbReference type="ARBA" id="ARBA00047317"/>
    </source>
</evidence>
<dbReference type="InterPro" id="IPR008284">
    <property type="entry name" value="MoCF_biosynth_CS"/>
</dbReference>
<dbReference type="EMBL" id="AGQV01000010">
    <property type="protein sequence ID" value="EHH67342.1"/>
    <property type="molecule type" value="Genomic_DNA"/>
</dbReference>
<dbReference type="GO" id="GO:0005829">
    <property type="term" value="C:cytosol"/>
    <property type="evidence" value="ECO:0007669"/>
    <property type="project" value="TreeGrafter"/>
</dbReference>
<reference evidence="8 9" key="1">
    <citation type="submission" date="2011-10" db="EMBL/GenBank/DDBJ databases">
        <title>Genome sequence of Gluconobacter morbifer G707, isolated from Drosophila gut.</title>
        <authorList>
            <person name="Lee W.-J."/>
            <person name="Kim E.-K."/>
        </authorList>
    </citation>
    <scope>NUCLEOTIDE SEQUENCE [LARGE SCALE GENOMIC DNA]</scope>
    <source>
        <strain evidence="8 9">G707</strain>
    </source>
</reference>
<dbReference type="InterPro" id="IPR005111">
    <property type="entry name" value="MoeA_C_domain_IV"/>
</dbReference>
<evidence type="ECO:0000313" key="9">
    <source>
        <dbReference type="Proteomes" id="UP000004949"/>
    </source>
</evidence>
<dbReference type="GO" id="GO:0006777">
    <property type="term" value="P:Mo-molybdopterin cofactor biosynthetic process"/>
    <property type="evidence" value="ECO:0007669"/>
    <property type="project" value="UniProtKB-UniRule"/>
</dbReference>
<comment type="pathway">
    <text evidence="2 6">Cofactor biosynthesis; molybdopterin biosynthesis.</text>
</comment>
<evidence type="ECO:0000256" key="6">
    <source>
        <dbReference type="RuleBase" id="RU365090"/>
    </source>
</evidence>
<evidence type="ECO:0000256" key="3">
    <source>
        <dbReference type="ARBA" id="ARBA00010763"/>
    </source>
</evidence>
<proteinExistence type="inferred from homology"/>
<dbReference type="SUPFAM" id="SSF53218">
    <property type="entry name" value="Molybdenum cofactor biosynthesis proteins"/>
    <property type="match status" value="1"/>
</dbReference>
<dbReference type="GO" id="GO:0061599">
    <property type="term" value="F:molybdopterin molybdotransferase activity"/>
    <property type="evidence" value="ECO:0007669"/>
    <property type="project" value="UniProtKB-UniRule"/>
</dbReference>
<name>G6XLT7_9PROT</name>
<keyword evidence="6" id="KW-0479">Metal-binding</keyword>
<dbReference type="Gene3D" id="2.170.190.11">
    <property type="entry name" value="Molybdopterin biosynthesis moea protein, domain 3"/>
    <property type="match status" value="1"/>
</dbReference>
<keyword evidence="9" id="KW-1185">Reference proteome</keyword>
<keyword evidence="6" id="KW-0808">Transferase</keyword>
<evidence type="ECO:0000256" key="1">
    <source>
        <dbReference type="ARBA" id="ARBA00002901"/>
    </source>
</evidence>
<dbReference type="GO" id="GO:0046872">
    <property type="term" value="F:metal ion binding"/>
    <property type="evidence" value="ECO:0007669"/>
    <property type="project" value="UniProtKB-UniRule"/>
</dbReference>
<dbReference type="SUPFAM" id="SSF63882">
    <property type="entry name" value="MoeA N-terminal region -like"/>
    <property type="match status" value="1"/>
</dbReference>
<dbReference type="SUPFAM" id="SSF63867">
    <property type="entry name" value="MoeA C-terminal domain-like"/>
    <property type="match status" value="1"/>
</dbReference>
<dbReference type="Pfam" id="PF03454">
    <property type="entry name" value="MoeA_C"/>
    <property type="match status" value="1"/>
</dbReference>
<comment type="catalytic activity">
    <reaction evidence="5">
        <text>adenylyl-molybdopterin + molybdate = Mo-molybdopterin + AMP + H(+)</text>
        <dbReference type="Rhea" id="RHEA:35047"/>
        <dbReference type="ChEBI" id="CHEBI:15378"/>
        <dbReference type="ChEBI" id="CHEBI:36264"/>
        <dbReference type="ChEBI" id="CHEBI:62727"/>
        <dbReference type="ChEBI" id="CHEBI:71302"/>
        <dbReference type="ChEBI" id="CHEBI:456215"/>
        <dbReference type="EC" id="2.10.1.1"/>
    </reaction>
</comment>
<dbReference type="STRING" id="1088869.GMO_23360"/>
<protein>
    <recommendedName>
        <fullName evidence="6">Molybdopterin molybdenumtransferase</fullName>
        <ecNumber evidence="6">2.10.1.1</ecNumber>
    </recommendedName>
</protein>
<dbReference type="InterPro" id="IPR036135">
    <property type="entry name" value="MoeA_linker/N_sf"/>
</dbReference>
<feature type="domain" description="MoaB/Mog" evidence="7">
    <location>
        <begin position="178"/>
        <end position="317"/>
    </location>
</feature>
<evidence type="ECO:0000259" key="7">
    <source>
        <dbReference type="SMART" id="SM00852"/>
    </source>
</evidence>
<comment type="function">
    <text evidence="1 6">Catalyzes the insertion of molybdate into adenylated molybdopterin with the concomitant release of AMP.</text>
</comment>
<dbReference type="Proteomes" id="UP000004949">
    <property type="component" value="Unassembled WGS sequence"/>
</dbReference>
<dbReference type="UniPathway" id="UPA00344"/>
<dbReference type="SMART" id="SM00852">
    <property type="entry name" value="MoCF_biosynth"/>
    <property type="match status" value="1"/>
</dbReference>